<dbReference type="Pfam" id="PF00078">
    <property type="entry name" value="RVT_1"/>
    <property type="match status" value="1"/>
</dbReference>
<sequence>RNLLSAGAVCETERFSTDVTLIGVGGRQVHPKSAFNINMEVSDCKLIVPTIVVEGQHDDLIIGTNSKKCSTYWTAVSAPPSADIETEHFLSMLAGLHRWGDGEMPEKIGTVRCNSATCLQPGCEYLLWGKLPKLTHVSPGSTVMTEPTSARSAPKGLMVARIVTPLWADGWVPLKVMNVSEKPLCLRRNAKLADLVPCVALEDLDLISCHQSTFTVPATSVCPDVRCAGEKLESIGLSELDISLCDASSDCKDKLSELIVRYQDVFSRNHLDCGKAEEFVHRIHLIDQKPFRLPFRRVPPSQYQKLRQVLSEMEEKEIIRKSTSEYASPLVLIWKKNGDLRVCTDFRWLNKRTLKDAHPLPHQADCLAALGGNSLFSTMDLTSGFYNMPLHEDDRKYSAFTTPMGLYEYNRLPQGLCNSPGSFMRMMTSIFGDQNYLSLLCYLDDILILLLMKVLPSHVLRWCSTDSVPTT</sequence>
<organism evidence="4 5">
    <name type="scientific">Alosa alosa</name>
    <name type="common">allis shad</name>
    <dbReference type="NCBI Taxonomy" id="278164"/>
    <lineage>
        <taxon>Eukaryota</taxon>
        <taxon>Metazoa</taxon>
        <taxon>Chordata</taxon>
        <taxon>Craniata</taxon>
        <taxon>Vertebrata</taxon>
        <taxon>Euteleostomi</taxon>
        <taxon>Actinopterygii</taxon>
        <taxon>Neopterygii</taxon>
        <taxon>Teleostei</taxon>
        <taxon>Clupei</taxon>
        <taxon>Clupeiformes</taxon>
        <taxon>Clupeoidei</taxon>
        <taxon>Clupeidae</taxon>
        <taxon>Alosa</taxon>
    </lineage>
</organism>
<dbReference type="SUPFAM" id="SSF56672">
    <property type="entry name" value="DNA/RNA polymerases"/>
    <property type="match status" value="1"/>
</dbReference>
<evidence type="ECO:0000256" key="2">
    <source>
        <dbReference type="ARBA" id="ARBA00012180"/>
    </source>
</evidence>
<dbReference type="EC" id="3.1.26.4" evidence="2"/>
<keyword evidence="5" id="KW-1185">Reference proteome</keyword>
<dbReference type="PANTHER" id="PTHR24559:SF440">
    <property type="entry name" value="RIBONUCLEASE H"/>
    <property type="match status" value="1"/>
</dbReference>
<evidence type="ECO:0000256" key="1">
    <source>
        <dbReference type="ARBA" id="ARBA00010879"/>
    </source>
</evidence>
<evidence type="ECO:0000313" key="5">
    <source>
        <dbReference type="Proteomes" id="UP000823561"/>
    </source>
</evidence>
<feature type="non-terminal residue" evidence="4">
    <location>
        <position position="1"/>
    </location>
</feature>
<dbReference type="InterPro" id="IPR053134">
    <property type="entry name" value="RNA-dir_DNA_polymerase"/>
</dbReference>
<dbReference type="PANTHER" id="PTHR24559">
    <property type="entry name" value="TRANSPOSON TY3-I GAG-POL POLYPROTEIN"/>
    <property type="match status" value="1"/>
</dbReference>
<evidence type="ECO:0000313" key="4">
    <source>
        <dbReference type="EMBL" id="KAG5275355.1"/>
    </source>
</evidence>
<dbReference type="PROSITE" id="PS50878">
    <property type="entry name" value="RT_POL"/>
    <property type="match status" value="1"/>
</dbReference>
<dbReference type="InterPro" id="IPR043128">
    <property type="entry name" value="Rev_trsase/Diguanyl_cyclase"/>
</dbReference>
<comment type="similarity">
    <text evidence="1">Belongs to the beta type-B retroviral polymerase family. HERV class-II K(HML-2) pol subfamily.</text>
</comment>
<reference evidence="4" key="1">
    <citation type="submission" date="2020-10" db="EMBL/GenBank/DDBJ databases">
        <title>Chromosome-scale genome assembly of the Allis shad, Alosa alosa.</title>
        <authorList>
            <person name="Margot Z."/>
            <person name="Christophe K."/>
            <person name="Cabau C."/>
            <person name="Louis A."/>
            <person name="Berthelot C."/>
            <person name="Parey E."/>
            <person name="Roest Crollius H."/>
            <person name="Montfort J."/>
            <person name="Robinson-Rechavi M."/>
            <person name="Bucao C."/>
            <person name="Bouchez O."/>
            <person name="Gislard M."/>
            <person name="Lluch J."/>
            <person name="Milhes M."/>
            <person name="Lampietro C."/>
            <person name="Lopez Roques C."/>
            <person name="Donnadieu C."/>
            <person name="Braasch I."/>
            <person name="Desvignes T."/>
            <person name="Postlethwait J."/>
            <person name="Bobe J."/>
            <person name="Guiguen Y."/>
        </authorList>
    </citation>
    <scope>NUCLEOTIDE SEQUENCE</scope>
    <source>
        <strain evidence="4">M-15738</strain>
        <tissue evidence="4">Blood</tissue>
    </source>
</reference>
<proteinExistence type="inferred from homology"/>
<dbReference type="InterPro" id="IPR043502">
    <property type="entry name" value="DNA/RNA_pol_sf"/>
</dbReference>
<comment type="caution">
    <text evidence="4">The sequence shown here is derived from an EMBL/GenBank/DDBJ whole genome shotgun (WGS) entry which is preliminary data.</text>
</comment>
<dbReference type="Gene3D" id="3.10.10.10">
    <property type="entry name" value="HIV Type 1 Reverse Transcriptase, subunit A, domain 1"/>
    <property type="match status" value="1"/>
</dbReference>
<accession>A0AAV6GKB3</accession>
<feature type="domain" description="Reverse transcriptase" evidence="3">
    <location>
        <begin position="314"/>
        <end position="471"/>
    </location>
</feature>
<dbReference type="GO" id="GO:0004523">
    <property type="term" value="F:RNA-DNA hybrid ribonuclease activity"/>
    <property type="evidence" value="ECO:0007669"/>
    <property type="project" value="UniProtKB-EC"/>
</dbReference>
<name>A0AAV6GKB3_9TELE</name>
<protein>
    <recommendedName>
        <fullName evidence="2">ribonuclease H</fullName>
        <ecNumber evidence="2">3.1.26.4</ecNumber>
    </recommendedName>
</protein>
<dbReference type="EMBL" id="JADWDJ010000010">
    <property type="protein sequence ID" value="KAG5275355.1"/>
    <property type="molecule type" value="Genomic_DNA"/>
</dbReference>
<dbReference type="Gene3D" id="3.30.70.270">
    <property type="match status" value="1"/>
</dbReference>
<dbReference type="AlphaFoldDB" id="A0AAV6GKB3"/>
<dbReference type="InterPro" id="IPR000477">
    <property type="entry name" value="RT_dom"/>
</dbReference>
<gene>
    <name evidence="4" type="ORF">AALO_G00146510</name>
</gene>
<dbReference type="Proteomes" id="UP000823561">
    <property type="component" value="Chromosome 10"/>
</dbReference>
<evidence type="ECO:0000259" key="3">
    <source>
        <dbReference type="PROSITE" id="PS50878"/>
    </source>
</evidence>
<dbReference type="CDD" id="cd01647">
    <property type="entry name" value="RT_LTR"/>
    <property type="match status" value="1"/>
</dbReference>